<dbReference type="InterPro" id="IPR045851">
    <property type="entry name" value="AMP-bd_C_sf"/>
</dbReference>
<evidence type="ECO:0000259" key="3">
    <source>
        <dbReference type="Pfam" id="PF00501"/>
    </source>
</evidence>
<protein>
    <submittedName>
        <fullName evidence="5">Long-chain fatty acid--CoA ligase</fullName>
    </submittedName>
</protein>
<dbReference type="InterPro" id="IPR050237">
    <property type="entry name" value="ATP-dep_AMP-bd_enzyme"/>
</dbReference>
<dbReference type="RefSeq" id="WP_141465513.1">
    <property type="nucleotide sequence ID" value="NZ_RBZW01000044.1"/>
</dbReference>
<dbReference type="Gene3D" id="3.40.50.12780">
    <property type="entry name" value="N-terminal domain of ligase-like"/>
    <property type="match status" value="1"/>
</dbReference>
<dbReference type="SUPFAM" id="SSF56801">
    <property type="entry name" value="Acetyl-CoA synthetase-like"/>
    <property type="match status" value="1"/>
</dbReference>
<comment type="similarity">
    <text evidence="1">Belongs to the ATP-dependent AMP-binding enzyme family.</text>
</comment>
<gene>
    <name evidence="5" type="ORF">D8Y22_15075</name>
</gene>
<dbReference type="Proteomes" id="UP000318864">
    <property type="component" value="Unassembled WGS sequence"/>
</dbReference>
<reference evidence="5 6" key="1">
    <citation type="submission" date="2018-10" db="EMBL/GenBank/DDBJ databases">
        <title>Natronolimnobius sp. XQ-INN 246 isolated from Inner Mongolia Autonomous Region of China.</title>
        <authorList>
            <person name="Xue Q."/>
        </authorList>
    </citation>
    <scope>NUCLEOTIDE SEQUENCE [LARGE SCALE GENOMIC DNA]</scope>
    <source>
        <strain evidence="5 6">XQ-INN 246</strain>
    </source>
</reference>
<keyword evidence="6" id="KW-1185">Reference proteome</keyword>
<dbReference type="InterPro" id="IPR020845">
    <property type="entry name" value="AMP-binding_CS"/>
</dbReference>
<evidence type="ECO:0000313" key="6">
    <source>
        <dbReference type="Proteomes" id="UP000318864"/>
    </source>
</evidence>
<dbReference type="PANTHER" id="PTHR43767:SF1">
    <property type="entry name" value="NONRIBOSOMAL PEPTIDE SYNTHASE PES1 (EUROFUNG)-RELATED"/>
    <property type="match status" value="1"/>
</dbReference>
<evidence type="ECO:0000313" key="5">
    <source>
        <dbReference type="EMBL" id="THE64045.1"/>
    </source>
</evidence>
<dbReference type="InterPro" id="IPR042099">
    <property type="entry name" value="ANL_N_sf"/>
</dbReference>
<dbReference type="OrthoDB" id="193284at2157"/>
<proteinExistence type="inferred from homology"/>
<dbReference type="EMBL" id="RBZW01000044">
    <property type="protein sequence ID" value="THE64045.1"/>
    <property type="molecule type" value="Genomic_DNA"/>
</dbReference>
<evidence type="ECO:0000259" key="4">
    <source>
        <dbReference type="Pfam" id="PF13193"/>
    </source>
</evidence>
<feature type="domain" description="AMP-binding enzyme C-terminal" evidence="4">
    <location>
        <begin position="432"/>
        <end position="507"/>
    </location>
</feature>
<feature type="domain" description="AMP-dependent synthetase/ligase" evidence="3">
    <location>
        <begin position="11"/>
        <end position="381"/>
    </location>
</feature>
<sequence>MQGLTLSWLAERNAYKFPEKEAIVMTPVEGGRTAITNATFDERINQVANGLRKRGIDRGDKVAVYTTNSIPTLEMYLGAMRIGALPVPVNHRFKADEVRYVLEDSDAELLLFDDQAADIVDEIHDEPTTPDEMLFYGTDRPAYADDYVDFREQSATSAVEIVSSRVDEAMLMYTSGTTGDPKGCLLTHDNVIQMSVNGIVEKAFEGRDVDVDGRGMIVTPLFHISAFGMFINNYYAGATTVLMDGFEPNRVMSVLEDEAVTAGFFVPTMARALLAVEDFEEYDLSAFEEFGIGAAPSGKELKATISAAFDAELQEAFGQTEMSPVTTLLQPSQALDHADTVGKPVINVLFKVIDPDTHEEVEPGEIGQVCYRGPTMFNGYYGMPEKTDEVFDEDGFFISGDLVRQDEDGFVEFIGRADNMIITGGENVYPAEIEETLHEHPAVDEVAIVGAPDDTWGERIKAAIVPQDGQEPSAEELQTYVGERLADYKKPREFVFLESLPRNPTGKVLKQPLEDEAGEMVGWES</sequence>
<comment type="caution">
    <text evidence="5">The sequence shown here is derived from an EMBL/GenBank/DDBJ whole genome shotgun (WGS) entry which is preliminary data.</text>
</comment>
<accession>A0A4S3TM17</accession>
<dbReference type="Pfam" id="PF00501">
    <property type="entry name" value="AMP-binding"/>
    <property type="match status" value="1"/>
</dbReference>
<dbReference type="Pfam" id="PF13193">
    <property type="entry name" value="AMP-binding_C"/>
    <property type="match status" value="1"/>
</dbReference>
<dbReference type="PANTHER" id="PTHR43767">
    <property type="entry name" value="LONG-CHAIN-FATTY-ACID--COA LIGASE"/>
    <property type="match status" value="1"/>
</dbReference>
<keyword evidence="2 5" id="KW-0436">Ligase</keyword>
<dbReference type="InterPro" id="IPR000873">
    <property type="entry name" value="AMP-dep_synth/lig_dom"/>
</dbReference>
<dbReference type="Gene3D" id="3.30.300.30">
    <property type="match status" value="1"/>
</dbReference>
<dbReference type="InterPro" id="IPR025110">
    <property type="entry name" value="AMP-bd_C"/>
</dbReference>
<dbReference type="GO" id="GO:0016878">
    <property type="term" value="F:acid-thiol ligase activity"/>
    <property type="evidence" value="ECO:0007669"/>
    <property type="project" value="UniProtKB-ARBA"/>
</dbReference>
<name>A0A4S3TM17_9EURY</name>
<dbReference type="AlphaFoldDB" id="A0A4S3TM17"/>
<organism evidence="5 6">
    <name type="scientific">Salinadaptatus halalkaliphilus</name>
    <dbReference type="NCBI Taxonomy" id="2419781"/>
    <lineage>
        <taxon>Archaea</taxon>
        <taxon>Methanobacteriati</taxon>
        <taxon>Methanobacteriota</taxon>
        <taxon>Stenosarchaea group</taxon>
        <taxon>Halobacteria</taxon>
        <taxon>Halobacteriales</taxon>
        <taxon>Natrialbaceae</taxon>
        <taxon>Salinadaptatus</taxon>
    </lineage>
</organism>
<dbReference type="PROSITE" id="PS00455">
    <property type="entry name" value="AMP_BINDING"/>
    <property type="match status" value="1"/>
</dbReference>
<dbReference type="FunFam" id="3.30.300.30:FF:000008">
    <property type="entry name" value="2,3-dihydroxybenzoate-AMP ligase"/>
    <property type="match status" value="1"/>
</dbReference>
<evidence type="ECO:0000256" key="2">
    <source>
        <dbReference type="ARBA" id="ARBA00022598"/>
    </source>
</evidence>
<evidence type="ECO:0000256" key="1">
    <source>
        <dbReference type="ARBA" id="ARBA00006432"/>
    </source>
</evidence>